<feature type="coiled-coil region" evidence="1">
    <location>
        <begin position="663"/>
        <end position="690"/>
    </location>
</feature>
<dbReference type="RefSeq" id="WP_088441316.1">
    <property type="nucleotide sequence ID" value="NZ_BMMC01000001.1"/>
</dbReference>
<dbReference type="OrthoDB" id="7069379at2"/>
<dbReference type="GO" id="GO:0006302">
    <property type="term" value="P:double-strand break repair"/>
    <property type="evidence" value="ECO:0007669"/>
    <property type="project" value="InterPro"/>
</dbReference>
<evidence type="ECO:0000256" key="2">
    <source>
        <dbReference type="SAM" id="MobiDB-lite"/>
    </source>
</evidence>
<dbReference type="InterPro" id="IPR027417">
    <property type="entry name" value="P-loop_NTPase"/>
</dbReference>
<name>A0A246JWK8_9SPHN</name>
<dbReference type="AlphaFoldDB" id="A0A246JWK8"/>
<dbReference type="Pfam" id="PF13476">
    <property type="entry name" value="AAA_23"/>
    <property type="match status" value="1"/>
</dbReference>
<proteinExistence type="predicted"/>
<dbReference type="InterPro" id="IPR038729">
    <property type="entry name" value="Rad50/SbcC_AAA"/>
</dbReference>
<organism evidence="4 5">
    <name type="scientific">Sphingopyxis bauzanensis</name>
    <dbReference type="NCBI Taxonomy" id="651663"/>
    <lineage>
        <taxon>Bacteria</taxon>
        <taxon>Pseudomonadati</taxon>
        <taxon>Pseudomonadota</taxon>
        <taxon>Alphaproteobacteria</taxon>
        <taxon>Sphingomonadales</taxon>
        <taxon>Sphingomonadaceae</taxon>
        <taxon>Sphingopyxis</taxon>
    </lineage>
</organism>
<evidence type="ECO:0000259" key="3">
    <source>
        <dbReference type="Pfam" id="PF13476"/>
    </source>
</evidence>
<sequence>MILKSLEVANFRKFRDQLRIDGFTPGLNIVVEPNETGKSTLLEALRAALFIRYSAKTELVRSYVPIGDDVAPRVNVEFEVQGQSWSLEKQFMKAPYVRLTGAGSRSESDAAEEALQELLGFERGNNRGSDAEARGPLGMLWVEQASALAVEGPNRIVRDTVRGVLEAEVGAVTGGRRFDAIRANIETAYSALRTSKTGQSRGELATAELRVGAATSALQQAEVTLRHYEQALTDLESAKSRLRIVERDLADPEVTEQRKQLEGDKKVAETITLRTTAAEAQYAQFEERAAAAGLRLKRLDDAEARDLDARSQLEANEATRNEAKQKSDAAADEEKSLRGALEAARAERERCEAILTTARERVGAFAKAAAGRRAIVALKALSDLEERERALLSDAGATIDAETLDHLGQLERAAITARARFEAGAVKVDFTLADGTALRIDGKSSDASSIDILAATRIEIGDIGSLVIRPPEGSGRSIEADRASAEDALAAALRALDISSYSAALSRNERAGAANRELMALRKQIAAACPGDPTVGLAAGSDALHAFVSTLDESVTESVAPTEDIDELERAAGQAKPHEAAALARHEVARQSLAKMEKTLATAAADLAAATKEASGAANDLEVVLADGDRPALESTRSEALRERAAKFEGLEAARESAKAFDIESIQRRIENLERATVRANEDRVDLTGKIATLEAMLASEGTSGPGGQVAEAQDEEQAAIAAGDRLRREADTLEMLRKALAEAASEASRTFLAPVTKRAARYVQRLLPGCELSFDEELGPSTVVRAGIDESCGDLSRGTQEQLAILTRLAFADLLLEDGAPISLILDDPLVYSDDARLETMTDILQDASQRMQVILLTCRSKAFRHVDANRILLP</sequence>
<accession>A0A246JWK8</accession>
<evidence type="ECO:0000256" key="1">
    <source>
        <dbReference type="SAM" id="Coils"/>
    </source>
</evidence>
<comment type="caution">
    <text evidence="4">The sequence shown here is derived from an EMBL/GenBank/DDBJ whole genome shotgun (WGS) entry which is preliminary data.</text>
</comment>
<reference evidence="4 5" key="1">
    <citation type="journal article" date="2010" name="Int. J. Syst. Evol. Microbiol.">
        <title>Sphingopyxis bauzanensis sp. nov., a psychrophilic bacterium isolated from soil.</title>
        <authorList>
            <person name="Zhang D.C."/>
            <person name="Liu H.C."/>
            <person name="Xin Y.H."/>
            <person name="Zhou Y.G."/>
            <person name="Schinner F."/>
            <person name="Margesin R."/>
        </authorList>
    </citation>
    <scope>NUCLEOTIDE SEQUENCE [LARGE SCALE GENOMIC DNA]</scope>
    <source>
        <strain evidence="4 5">DSM 22271</strain>
    </source>
</reference>
<dbReference type="PANTHER" id="PTHR41259:SF1">
    <property type="entry name" value="DOUBLE-STRAND BREAK REPAIR RAD50 ATPASE, PUTATIVE-RELATED"/>
    <property type="match status" value="1"/>
</dbReference>
<evidence type="ECO:0000313" key="5">
    <source>
        <dbReference type="Proteomes" id="UP000197361"/>
    </source>
</evidence>
<dbReference type="PANTHER" id="PTHR41259">
    <property type="entry name" value="DOUBLE-STRAND BREAK REPAIR RAD50 ATPASE, PUTATIVE-RELATED"/>
    <property type="match status" value="1"/>
</dbReference>
<dbReference type="SUPFAM" id="SSF52540">
    <property type="entry name" value="P-loop containing nucleoside triphosphate hydrolases"/>
    <property type="match status" value="1"/>
</dbReference>
<keyword evidence="5" id="KW-1185">Reference proteome</keyword>
<feature type="coiled-coil region" evidence="1">
    <location>
        <begin position="218"/>
        <end position="248"/>
    </location>
</feature>
<gene>
    <name evidence="4" type="ORF">CDQ92_10650</name>
</gene>
<feature type="region of interest" description="Disordered" evidence="2">
    <location>
        <begin position="310"/>
        <end position="336"/>
    </location>
</feature>
<dbReference type="GO" id="GO:0016887">
    <property type="term" value="F:ATP hydrolysis activity"/>
    <property type="evidence" value="ECO:0007669"/>
    <property type="project" value="InterPro"/>
</dbReference>
<feature type="domain" description="Rad50/SbcC-type AAA" evidence="3">
    <location>
        <begin position="5"/>
        <end position="90"/>
    </location>
</feature>
<evidence type="ECO:0000313" key="4">
    <source>
        <dbReference type="EMBL" id="OWQ97467.1"/>
    </source>
</evidence>
<protein>
    <recommendedName>
        <fullName evidence="3">Rad50/SbcC-type AAA domain-containing protein</fullName>
    </recommendedName>
</protein>
<dbReference type="EMBL" id="NISK01000002">
    <property type="protein sequence ID" value="OWQ97467.1"/>
    <property type="molecule type" value="Genomic_DNA"/>
</dbReference>
<dbReference type="Gene3D" id="3.40.50.300">
    <property type="entry name" value="P-loop containing nucleotide triphosphate hydrolases"/>
    <property type="match status" value="2"/>
</dbReference>
<dbReference type="Proteomes" id="UP000197361">
    <property type="component" value="Unassembled WGS sequence"/>
</dbReference>
<keyword evidence="1" id="KW-0175">Coiled coil</keyword>